<sequence length="77" mass="9022">MKKQELIHLHSLLIEVKDQYEAWNDETIKLQNYEDAGVYPTSIHRSKTAHRDSVFILTNEITEKMANPEIEITPDIK</sequence>
<dbReference type="SUPFAM" id="SSF140371">
    <property type="entry name" value="Vng1086c-like"/>
    <property type="match status" value="1"/>
</dbReference>
<proteinExistence type="predicted"/>
<dbReference type="Proteomes" id="UP001501729">
    <property type="component" value="Unassembled WGS sequence"/>
</dbReference>
<dbReference type="GeneID" id="68616157"/>
<evidence type="ECO:0000313" key="2">
    <source>
        <dbReference type="Proteomes" id="UP001501729"/>
    </source>
</evidence>
<dbReference type="EMBL" id="BAABKX010000008">
    <property type="protein sequence ID" value="GAA5050315.1"/>
    <property type="molecule type" value="Genomic_DNA"/>
</dbReference>
<dbReference type="Pfam" id="PF01893">
    <property type="entry name" value="UPF0058"/>
    <property type="match status" value="1"/>
</dbReference>
<dbReference type="PANTHER" id="PTHR42203">
    <property type="entry name" value="UPF0058 PROTEIN MJ1205"/>
    <property type="match status" value="1"/>
</dbReference>
<reference evidence="1 2" key="1">
    <citation type="journal article" date="2019" name="Int. J. Syst. Evol. Microbiol.">
        <title>The Global Catalogue of Microorganisms (GCM) 10K type strain sequencing project: providing services to taxonomists for standard genome sequencing and annotation.</title>
        <authorList>
            <consortium name="The Broad Institute Genomics Platform"/>
            <consortium name="The Broad Institute Genome Sequencing Center for Infectious Disease"/>
            <person name="Wu L."/>
            <person name="Ma J."/>
        </authorList>
    </citation>
    <scope>NUCLEOTIDE SEQUENCE [LARGE SCALE GENOMIC DNA]</scope>
    <source>
        <strain evidence="1 2">JCM 17504</strain>
    </source>
</reference>
<gene>
    <name evidence="1" type="ORF">GCM10025751_24240</name>
</gene>
<dbReference type="RefSeq" id="WP_227777570.1">
    <property type="nucleotide sequence ID" value="NZ_BAABKX010000008.1"/>
</dbReference>
<comment type="caution">
    <text evidence="1">The sequence shown here is derived from an EMBL/GenBank/DDBJ whole genome shotgun (WGS) entry which is preliminary data.</text>
</comment>
<accession>A0AAV3UHA2</accession>
<keyword evidence="2" id="KW-1185">Reference proteome</keyword>
<evidence type="ECO:0000313" key="1">
    <source>
        <dbReference type="EMBL" id="GAA5050315.1"/>
    </source>
</evidence>
<organism evidence="1 2">
    <name type="scientific">Haladaptatus pallidirubidus</name>
    <dbReference type="NCBI Taxonomy" id="1008152"/>
    <lineage>
        <taxon>Archaea</taxon>
        <taxon>Methanobacteriati</taxon>
        <taxon>Methanobacteriota</taxon>
        <taxon>Stenosarchaea group</taxon>
        <taxon>Halobacteria</taxon>
        <taxon>Halobacteriales</taxon>
        <taxon>Haladaptataceae</taxon>
        <taxon>Haladaptatus</taxon>
    </lineage>
</organism>
<name>A0AAV3UHA2_9EURY</name>
<dbReference type="AlphaFoldDB" id="A0AAV3UHA2"/>
<dbReference type="InterPro" id="IPR036519">
    <property type="entry name" value="UPF0058_sf"/>
</dbReference>
<dbReference type="Gene3D" id="1.20.1270.110">
    <property type="entry name" value="Uncharacterised protein family UPF0058"/>
    <property type="match status" value="1"/>
</dbReference>
<protein>
    <submittedName>
        <fullName evidence="1">UPF0058 family protein</fullName>
    </submittedName>
</protein>
<dbReference type="InterPro" id="IPR002753">
    <property type="entry name" value="UPF0058"/>
</dbReference>
<dbReference type="PANTHER" id="PTHR42203:SF2">
    <property type="entry name" value="UPF0058 PROTEIN MJ1205"/>
    <property type="match status" value="1"/>
</dbReference>